<dbReference type="OrthoDB" id="2507336at2759"/>
<feature type="compositionally biased region" description="Acidic residues" evidence="1">
    <location>
        <begin position="67"/>
        <end position="78"/>
    </location>
</feature>
<reference evidence="3 4" key="1">
    <citation type="submission" date="2014-06" db="EMBL/GenBank/DDBJ databases">
        <title>Evolutionary Origins and Diversification of the Mycorrhizal Mutualists.</title>
        <authorList>
            <consortium name="DOE Joint Genome Institute"/>
            <consortium name="Mycorrhizal Genomics Consortium"/>
            <person name="Kohler A."/>
            <person name="Kuo A."/>
            <person name="Nagy L.G."/>
            <person name="Floudas D."/>
            <person name="Copeland A."/>
            <person name="Barry K.W."/>
            <person name="Cichocki N."/>
            <person name="Veneault-Fourrey C."/>
            <person name="LaButti K."/>
            <person name="Lindquist E.A."/>
            <person name="Lipzen A."/>
            <person name="Lundell T."/>
            <person name="Morin E."/>
            <person name="Murat C."/>
            <person name="Riley R."/>
            <person name="Ohm R."/>
            <person name="Sun H."/>
            <person name="Tunlid A."/>
            <person name="Henrissat B."/>
            <person name="Grigoriev I.V."/>
            <person name="Hibbett D.S."/>
            <person name="Martin F."/>
        </authorList>
    </citation>
    <scope>NUCLEOTIDE SEQUENCE [LARGE SCALE GENOMIC DNA]</scope>
    <source>
        <strain evidence="3 4">SS14</strain>
    </source>
</reference>
<feature type="compositionally biased region" description="Polar residues" evidence="1">
    <location>
        <begin position="754"/>
        <end position="764"/>
    </location>
</feature>
<dbReference type="AlphaFoldDB" id="A0A0C9V955"/>
<feature type="compositionally biased region" description="Low complexity" evidence="1">
    <location>
        <begin position="796"/>
        <end position="823"/>
    </location>
</feature>
<gene>
    <name evidence="3" type="ORF">M422DRAFT_52213</name>
</gene>
<feature type="compositionally biased region" description="Low complexity" evidence="1">
    <location>
        <begin position="835"/>
        <end position="847"/>
    </location>
</feature>
<accession>A0A0C9V955</accession>
<dbReference type="SUPFAM" id="SSF50729">
    <property type="entry name" value="PH domain-like"/>
    <property type="match status" value="1"/>
</dbReference>
<feature type="domain" description="PH" evidence="2">
    <location>
        <begin position="415"/>
        <end position="544"/>
    </location>
</feature>
<feature type="compositionally biased region" description="Polar residues" evidence="1">
    <location>
        <begin position="127"/>
        <end position="149"/>
    </location>
</feature>
<feature type="compositionally biased region" description="Low complexity" evidence="1">
    <location>
        <begin position="868"/>
        <end position="877"/>
    </location>
</feature>
<organism evidence="3 4">
    <name type="scientific">Sphaerobolus stellatus (strain SS14)</name>
    <dbReference type="NCBI Taxonomy" id="990650"/>
    <lineage>
        <taxon>Eukaryota</taxon>
        <taxon>Fungi</taxon>
        <taxon>Dikarya</taxon>
        <taxon>Basidiomycota</taxon>
        <taxon>Agaricomycotina</taxon>
        <taxon>Agaricomycetes</taxon>
        <taxon>Phallomycetidae</taxon>
        <taxon>Geastrales</taxon>
        <taxon>Sphaerobolaceae</taxon>
        <taxon>Sphaerobolus</taxon>
    </lineage>
</organism>
<dbReference type="Proteomes" id="UP000054279">
    <property type="component" value="Unassembled WGS sequence"/>
</dbReference>
<sequence>MSSQHSSDPPRTPTRTWTSLSSFSRSGTSQNSLGKHNVSERDSDSYNSEEGSSEHDMRRIVVSPAPYDDDDESTDAEEVEAALAGLDDELSSTENALNEWSSRTLDPYNFQPRILSMIAERTEDGNSRPSSMLTSTLGIPRPSSATSFFSPIMRPENPAPRSMTPSSLSRSSIESLNLRSASPRNTSPDRSLRHPARRRAGDLIAFFEDRAASDSSSLSSLGQPRSPAARSPTFPSASSSGSSKVASEASPSYTTFPRSTTLPTLDTRSGSPTKSTPATMSSLLSPARTTTSSSFLPSVASTTKQLPGIPDEPRTPSAGIRNIVAAWKERTPSGGKSSKPSSIMSDLPESGFFSVRRRDAVDVDRSLPPLPIDSILSPLSRKNSLGNNGRKSTASGASSFDIKELGPFAQSDKEPIRIGPLWYLNVHGPPPYRWIRTQAILYPHSLVLSWIAPGGGRGIVTLDLLNCNEVRSVPSPSHPSAREDIGTIAAQEQATSGTGPDSVLVDTLCPFQLLYPDGVERLGAESARDRVRWVGAVWEALNRAVSLPDVSIRSQSPTHSLRTISSERSSNSDNKSRSGSASTVFVPPLDSLPEITSSSSASVVSARSSFLEPHGEQFHNRRASDDIVLGEDMLYPLERRGSKALSRASSLRRTSSLENLESEFASAVSRTSKSFGMGIPVTISSAPSLAENIYVSPPPSAGKKSRASSAKFGASSESDTSSYRTPPSRLSARTTASSSYYSLTSPSATTPLRASQTLSTSDAQSVHIVASTLSLRGSRSASMLGDSHDDDNSSDAKTASSLPPSTPSKKSLLTTPTKAATLSRSPGVRRKTPRRSASTRSTSTSAPAQPPIEGSDKENDSTVAETFATPASPATPTERSYRSGPAGTTAGGRLGELQATLRRLATTSARPLIYLN</sequence>
<feature type="region of interest" description="Disordered" evidence="1">
    <location>
        <begin position="119"/>
        <end position="196"/>
    </location>
</feature>
<protein>
    <recommendedName>
        <fullName evidence="2">PH domain-containing protein</fullName>
    </recommendedName>
</protein>
<feature type="region of interest" description="Disordered" evidence="1">
    <location>
        <begin position="697"/>
        <end position="894"/>
    </location>
</feature>
<feature type="compositionally biased region" description="Polar residues" evidence="1">
    <location>
        <begin position="771"/>
        <end position="781"/>
    </location>
</feature>
<name>A0A0C9V955_SPHS4</name>
<feature type="compositionally biased region" description="Low complexity" evidence="1">
    <location>
        <begin position="707"/>
        <end position="716"/>
    </location>
</feature>
<dbReference type="InterPro" id="IPR001849">
    <property type="entry name" value="PH_domain"/>
</dbReference>
<feature type="compositionally biased region" description="Low complexity" evidence="1">
    <location>
        <begin position="214"/>
        <end position="252"/>
    </location>
</feature>
<proteinExistence type="predicted"/>
<feature type="compositionally biased region" description="Low complexity" evidence="1">
    <location>
        <begin position="560"/>
        <end position="582"/>
    </location>
</feature>
<feature type="compositionally biased region" description="Low complexity" evidence="1">
    <location>
        <begin position="727"/>
        <end position="753"/>
    </location>
</feature>
<feature type="compositionally biased region" description="Polar residues" evidence="1">
    <location>
        <begin position="253"/>
        <end position="305"/>
    </location>
</feature>
<dbReference type="HOGENOM" id="CLU_335895_0_0_1"/>
<feature type="compositionally biased region" description="Low complexity" evidence="1">
    <location>
        <begin position="14"/>
        <end position="29"/>
    </location>
</feature>
<evidence type="ECO:0000259" key="2">
    <source>
        <dbReference type="SMART" id="SM00233"/>
    </source>
</evidence>
<feature type="compositionally biased region" description="Low complexity" evidence="1">
    <location>
        <begin position="160"/>
        <end position="180"/>
    </location>
</feature>
<evidence type="ECO:0000313" key="3">
    <source>
        <dbReference type="EMBL" id="KIJ34005.1"/>
    </source>
</evidence>
<evidence type="ECO:0000313" key="4">
    <source>
        <dbReference type="Proteomes" id="UP000054279"/>
    </source>
</evidence>
<dbReference type="SMART" id="SM00233">
    <property type="entry name" value="PH"/>
    <property type="match status" value="1"/>
</dbReference>
<feature type="region of interest" description="Disordered" evidence="1">
    <location>
        <begin position="556"/>
        <end position="585"/>
    </location>
</feature>
<keyword evidence="4" id="KW-1185">Reference proteome</keyword>
<feature type="region of interest" description="Disordered" evidence="1">
    <location>
        <begin position="1"/>
        <end position="78"/>
    </location>
</feature>
<feature type="region of interest" description="Disordered" evidence="1">
    <location>
        <begin position="214"/>
        <end position="318"/>
    </location>
</feature>
<evidence type="ECO:0000256" key="1">
    <source>
        <dbReference type="SAM" id="MobiDB-lite"/>
    </source>
</evidence>
<dbReference type="EMBL" id="KN837205">
    <property type="protein sequence ID" value="KIJ34005.1"/>
    <property type="molecule type" value="Genomic_DNA"/>
</dbReference>